<evidence type="ECO:0000259" key="3">
    <source>
        <dbReference type="PROSITE" id="PS50240"/>
    </source>
</evidence>
<dbReference type="Pfam" id="PF00089">
    <property type="entry name" value="Trypsin"/>
    <property type="match status" value="1"/>
</dbReference>
<dbReference type="GO" id="GO:0004252">
    <property type="term" value="F:serine-type endopeptidase activity"/>
    <property type="evidence" value="ECO:0007669"/>
    <property type="project" value="InterPro"/>
</dbReference>
<dbReference type="SMART" id="SM00020">
    <property type="entry name" value="Tryp_SPc"/>
    <property type="match status" value="1"/>
</dbReference>
<name>A0A5N4A7E7_PHOPY</name>
<dbReference type="EMBL" id="VVIM01000009">
    <property type="protein sequence ID" value="KAB0793240.1"/>
    <property type="molecule type" value="Genomic_DNA"/>
</dbReference>
<dbReference type="InterPro" id="IPR001314">
    <property type="entry name" value="Peptidase_S1A"/>
</dbReference>
<dbReference type="InterPro" id="IPR043504">
    <property type="entry name" value="Peptidase_S1_PA_chymotrypsin"/>
</dbReference>
<keyword evidence="5" id="KW-1185">Reference proteome</keyword>
<reference evidence="4 5" key="1">
    <citation type="journal article" date="2018" name="Elife">
        <title>Firefly genomes illuminate parallel origins of bioluminescence in beetles.</title>
        <authorList>
            <person name="Fallon T.R."/>
            <person name="Lower S.E."/>
            <person name="Chang C.H."/>
            <person name="Bessho-Uehara M."/>
            <person name="Martin G.J."/>
            <person name="Bewick A.J."/>
            <person name="Behringer M."/>
            <person name="Debat H.J."/>
            <person name="Wong I."/>
            <person name="Day J.C."/>
            <person name="Suvorov A."/>
            <person name="Silva C.J."/>
            <person name="Stanger-Hall K.F."/>
            <person name="Hall D.W."/>
            <person name="Schmitz R.J."/>
            <person name="Nelson D.R."/>
            <person name="Lewis S.M."/>
            <person name="Shigenobu S."/>
            <person name="Bybee S.M."/>
            <person name="Larracuente A.M."/>
            <person name="Oba Y."/>
            <person name="Weng J.K."/>
        </authorList>
    </citation>
    <scope>NUCLEOTIDE SEQUENCE [LARGE SCALE GENOMIC DNA]</scope>
    <source>
        <strain evidence="4">1611_PpyrPB1</strain>
        <tissue evidence="4">Whole body</tissue>
    </source>
</reference>
<comment type="caution">
    <text evidence="4">The sequence shown here is derived from an EMBL/GenBank/DDBJ whole genome shotgun (WGS) entry which is preliminary data.</text>
</comment>
<sequence>MRSYLLGAVVFALSLANVESIIGGTNTKISNFPFYASIRMYPNKYSCGASIIGKQWVITAAQCVYGLDRRSLFVAVGTDSLNRIGASYAVDRIDIHPYFNRITKANDTALVRLTRNIVFNQNVSSILLASDIISTGKTLVLVGHGATSYPFKNPSSNLTMIVTRSIDIAQCGTILRQKLTKSYLCTLAKSFRGACVGDVGSPLVSRGGSFGSRKLYGVLSLDQSCARGGQPDVYSSITDARPWILRNTGL</sequence>
<dbReference type="FunFam" id="2.40.10.10:FF:000068">
    <property type="entry name" value="transmembrane protease serine 2"/>
    <property type="match status" value="1"/>
</dbReference>
<dbReference type="InterPro" id="IPR001254">
    <property type="entry name" value="Trypsin_dom"/>
</dbReference>
<keyword evidence="1" id="KW-1015">Disulfide bond</keyword>
<keyword evidence="2" id="KW-0732">Signal</keyword>
<dbReference type="InParanoid" id="A0A5N4A7E7"/>
<organism evidence="4 5">
    <name type="scientific">Photinus pyralis</name>
    <name type="common">Common eastern firefly</name>
    <name type="synonym">Lampyris pyralis</name>
    <dbReference type="NCBI Taxonomy" id="7054"/>
    <lineage>
        <taxon>Eukaryota</taxon>
        <taxon>Metazoa</taxon>
        <taxon>Ecdysozoa</taxon>
        <taxon>Arthropoda</taxon>
        <taxon>Hexapoda</taxon>
        <taxon>Insecta</taxon>
        <taxon>Pterygota</taxon>
        <taxon>Neoptera</taxon>
        <taxon>Endopterygota</taxon>
        <taxon>Coleoptera</taxon>
        <taxon>Polyphaga</taxon>
        <taxon>Elateriformia</taxon>
        <taxon>Elateroidea</taxon>
        <taxon>Lampyridae</taxon>
        <taxon>Lampyrinae</taxon>
        <taxon>Photinus</taxon>
    </lineage>
</organism>
<accession>A0A5N4A7E7</accession>
<protein>
    <recommendedName>
        <fullName evidence="3">Peptidase S1 domain-containing protein</fullName>
    </recommendedName>
</protein>
<dbReference type="OrthoDB" id="6755574at2759"/>
<dbReference type="Proteomes" id="UP000327044">
    <property type="component" value="Unassembled WGS sequence"/>
</dbReference>
<dbReference type="Gene3D" id="2.40.10.10">
    <property type="entry name" value="Trypsin-like serine proteases"/>
    <property type="match status" value="1"/>
</dbReference>
<evidence type="ECO:0000256" key="1">
    <source>
        <dbReference type="ARBA" id="ARBA00023157"/>
    </source>
</evidence>
<dbReference type="InterPro" id="IPR009003">
    <property type="entry name" value="Peptidase_S1_PA"/>
</dbReference>
<evidence type="ECO:0000313" key="4">
    <source>
        <dbReference type="EMBL" id="KAB0793240.1"/>
    </source>
</evidence>
<evidence type="ECO:0000256" key="2">
    <source>
        <dbReference type="SAM" id="SignalP"/>
    </source>
</evidence>
<dbReference type="PRINTS" id="PR00722">
    <property type="entry name" value="CHYMOTRYPSIN"/>
</dbReference>
<feature type="chain" id="PRO_5024424861" description="Peptidase S1 domain-containing protein" evidence="2">
    <location>
        <begin position="21"/>
        <end position="250"/>
    </location>
</feature>
<dbReference type="AlphaFoldDB" id="A0A5N4A7E7"/>
<dbReference type="PROSITE" id="PS50240">
    <property type="entry name" value="TRYPSIN_DOM"/>
    <property type="match status" value="1"/>
</dbReference>
<gene>
    <name evidence="4" type="ORF">PPYR_12860</name>
</gene>
<dbReference type="PANTHER" id="PTHR24252">
    <property type="entry name" value="ACROSIN-RELATED"/>
    <property type="match status" value="1"/>
</dbReference>
<dbReference type="GO" id="GO:0006508">
    <property type="term" value="P:proteolysis"/>
    <property type="evidence" value="ECO:0007669"/>
    <property type="project" value="InterPro"/>
</dbReference>
<dbReference type="PANTHER" id="PTHR24252:SF7">
    <property type="entry name" value="HYALIN"/>
    <property type="match status" value="1"/>
</dbReference>
<proteinExistence type="predicted"/>
<dbReference type="CDD" id="cd00190">
    <property type="entry name" value="Tryp_SPc"/>
    <property type="match status" value="1"/>
</dbReference>
<evidence type="ECO:0000313" key="5">
    <source>
        <dbReference type="Proteomes" id="UP000327044"/>
    </source>
</evidence>
<feature type="domain" description="Peptidase S1" evidence="3">
    <location>
        <begin position="21"/>
        <end position="249"/>
    </location>
</feature>
<feature type="signal peptide" evidence="2">
    <location>
        <begin position="1"/>
        <end position="20"/>
    </location>
</feature>
<dbReference type="SUPFAM" id="SSF50494">
    <property type="entry name" value="Trypsin-like serine proteases"/>
    <property type="match status" value="1"/>
</dbReference>